<reference evidence="1 2" key="1">
    <citation type="journal article" date="2011" name="J. Bacteriol.">
        <title>Draft genome sequence of Methylophaga aminisulfidivorans MP T.</title>
        <authorList>
            <person name="Han G.H."/>
            <person name="Kim W."/>
            <person name="Chun J."/>
            <person name="Kim S.W."/>
        </authorList>
    </citation>
    <scope>NUCLEOTIDE SEQUENCE [LARGE SCALE GENOMIC DNA]</scope>
    <source>
        <strain evidence="2">MP(T)</strain>
    </source>
</reference>
<dbReference type="AlphaFoldDB" id="F5T0S5"/>
<dbReference type="Proteomes" id="UP000003544">
    <property type="component" value="Unassembled WGS sequence"/>
</dbReference>
<proteinExistence type="predicted"/>
<keyword evidence="2" id="KW-1185">Reference proteome</keyword>
<evidence type="ECO:0000313" key="1">
    <source>
        <dbReference type="EMBL" id="EGL53894.1"/>
    </source>
</evidence>
<sequence>MSKSLPATGKELKYSDDVSIFSTTIKKGVITYINDDFLSARR</sequence>
<dbReference type="EMBL" id="AFIG01000002">
    <property type="protein sequence ID" value="EGL53894.1"/>
    <property type="molecule type" value="Genomic_DNA"/>
</dbReference>
<organism evidence="1 2">
    <name type="scientific">Methylophaga aminisulfidivorans MP</name>
    <dbReference type="NCBI Taxonomy" id="1026882"/>
    <lineage>
        <taxon>Bacteria</taxon>
        <taxon>Pseudomonadati</taxon>
        <taxon>Pseudomonadota</taxon>
        <taxon>Gammaproteobacteria</taxon>
        <taxon>Thiotrichales</taxon>
        <taxon>Piscirickettsiaceae</taxon>
        <taxon>Methylophaga</taxon>
    </lineage>
</organism>
<accession>F5T0S5</accession>
<name>F5T0S5_9GAMM</name>
<protein>
    <submittedName>
        <fullName evidence="1">Uncharacterized protein</fullName>
    </submittedName>
</protein>
<comment type="caution">
    <text evidence="1">The sequence shown here is derived from an EMBL/GenBank/DDBJ whole genome shotgun (WGS) entry which is preliminary data.</text>
</comment>
<evidence type="ECO:0000313" key="2">
    <source>
        <dbReference type="Proteomes" id="UP000003544"/>
    </source>
</evidence>
<dbReference type="RefSeq" id="WP_007146142.1">
    <property type="nucleotide sequence ID" value="NZ_AFIG01000002.1"/>
</dbReference>
<gene>
    <name evidence="1" type="ORF">MAMP_00182</name>
</gene>